<organism evidence="2 3">
    <name type="scientific">Aquimarina addita</name>
    <dbReference type="NCBI Taxonomy" id="870485"/>
    <lineage>
        <taxon>Bacteria</taxon>
        <taxon>Pseudomonadati</taxon>
        <taxon>Bacteroidota</taxon>
        <taxon>Flavobacteriia</taxon>
        <taxon>Flavobacteriales</taxon>
        <taxon>Flavobacteriaceae</taxon>
        <taxon>Aquimarina</taxon>
    </lineage>
</organism>
<dbReference type="RefSeq" id="WP_344928748.1">
    <property type="nucleotide sequence ID" value="NZ_BAABCW010000012.1"/>
</dbReference>
<name>A0ABP6URR0_9FLAO</name>
<protein>
    <submittedName>
        <fullName evidence="2">DUF2183 domain-containing protein</fullName>
    </submittedName>
</protein>
<reference evidence="3" key="1">
    <citation type="journal article" date="2019" name="Int. J. Syst. Evol. Microbiol.">
        <title>The Global Catalogue of Microorganisms (GCM) 10K type strain sequencing project: providing services to taxonomists for standard genome sequencing and annotation.</title>
        <authorList>
            <consortium name="The Broad Institute Genomics Platform"/>
            <consortium name="The Broad Institute Genome Sequencing Center for Infectious Disease"/>
            <person name="Wu L."/>
            <person name="Ma J."/>
        </authorList>
    </citation>
    <scope>NUCLEOTIDE SEQUENCE [LARGE SCALE GENOMIC DNA]</scope>
    <source>
        <strain evidence="3">JCM 17106</strain>
    </source>
</reference>
<comment type="caution">
    <text evidence="2">The sequence shown here is derived from an EMBL/GenBank/DDBJ whole genome shotgun (WGS) entry which is preliminary data.</text>
</comment>
<evidence type="ECO:0000259" key="1">
    <source>
        <dbReference type="Pfam" id="PF09949"/>
    </source>
</evidence>
<dbReference type="PANTHER" id="PTHR28208:SF3">
    <property type="entry name" value="PHOSPHATIDATE PHOSPHATASE APP1"/>
    <property type="match status" value="1"/>
</dbReference>
<dbReference type="EMBL" id="BAABCW010000012">
    <property type="protein sequence ID" value="GAA3513836.1"/>
    <property type="molecule type" value="Genomic_DNA"/>
</dbReference>
<dbReference type="PANTHER" id="PTHR28208">
    <property type="entry name" value="PHOSPHATIDATE PHOSPHATASE APP1"/>
    <property type="match status" value="1"/>
</dbReference>
<evidence type="ECO:0000313" key="3">
    <source>
        <dbReference type="Proteomes" id="UP001500459"/>
    </source>
</evidence>
<sequence>MFRKKPIRINTYLGYGTHKRLRAMGRALEVENIDFNGNTSIFRTLWNIFKQFESDKVTHAGIELHLSNGNNTMTSTNSQGYYYFDKEFTKDTIETSPSNWISYTVSYHGKQKKEIINDNVFKGEMLIPSKDAEYGIISDIDDTILHTGVASLFKWRVITNTFFKNFDKRLPLEGTVNFYKKLQSGKNSLAINPIFYVSNSPWNLYDYLSAFLKKNNFPKGPVLLRDFRRPFDKIPKPKKQHKQTEILNLLNLYPHLRFVLIGDSGEKDADIYTKIALEYPDRILAIYLRNIHKRKEKRIFKIINYFKTTPILLFKTSKEAEEHARKCDLIN</sequence>
<dbReference type="InterPro" id="IPR019236">
    <property type="entry name" value="APP1_cat"/>
</dbReference>
<proteinExistence type="predicted"/>
<keyword evidence="3" id="KW-1185">Reference proteome</keyword>
<dbReference type="InterPro" id="IPR052935">
    <property type="entry name" value="Mg2+_PAP"/>
</dbReference>
<feature type="domain" description="Phosphatidate phosphatase APP1 catalytic" evidence="1">
    <location>
        <begin position="134"/>
        <end position="290"/>
    </location>
</feature>
<accession>A0ABP6URR0</accession>
<dbReference type="Pfam" id="PF09949">
    <property type="entry name" value="APP1_cat"/>
    <property type="match status" value="1"/>
</dbReference>
<evidence type="ECO:0000313" key="2">
    <source>
        <dbReference type="EMBL" id="GAA3513836.1"/>
    </source>
</evidence>
<gene>
    <name evidence="2" type="ORF">GCM10022393_29610</name>
</gene>
<dbReference type="Proteomes" id="UP001500459">
    <property type="component" value="Unassembled WGS sequence"/>
</dbReference>